<evidence type="ECO:0000256" key="2">
    <source>
        <dbReference type="ARBA" id="ARBA00023315"/>
    </source>
</evidence>
<proteinExistence type="predicted"/>
<dbReference type="Pfam" id="PF00583">
    <property type="entry name" value="Acetyltransf_1"/>
    <property type="match status" value="1"/>
</dbReference>
<reference evidence="4 5" key="1">
    <citation type="submission" date="2019-07" db="EMBL/GenBank/DDBJ databases">
        <authorList>
            <person name="Zhou L.-Y."/>
        </authorList>
    </citation>
    <scope>NUCLEOTIDE SEQUENCE [LARGE SCALE GENOMIC DNA]</scope>
    <source>
        <strain evidence="4 5">YIM 101269</strain>
    </source>
</reference>
<evidence type="ECO:0000313" key="5">
    <source>
        <dbReference type="Proteomes" id="UP000317638"/>
    </source>
</evidence>
<evidence type="ECO:0000313" key="4">
    <source>
        <dbReference type="EMBL" id="TRY18989.1"/>
    </source>
</evidence>
<dbReference type="InterPro" id="IPR000182">
    <property type="entry name" value="GNAT_dom"/>
</dbReference>
<keyword evidence="1 4" id="KW-0808">Transferase</keyword>
<comment type="caution">
    <text evidence="4">The sequence shown here is derived from an EMBL/GenBank/DDBJ whole genome shotgun (WGS) entry which is preliminary data.</text>
</comment>
<dbReference type="Gene3D" id="3.40.630.30">
    <property type="match status" value="1"/>
</dbReference>
<organism evidence="4 5">
    <name type="scientific">Tessaracoccus rhinocerotis</name>
    <dbReference type="NCBI Taxonomy" id="1689449"/>
    <lineage>
        <taxon>Bacteria</taxon>
        <taxon>Bacillati</taxon>
        <taxon>Actinomycetota</taxon>
        <taxon>Actinomycetes</taxon>
        <taxon>Propionibacteriales</taxon>
        <taxon>Propionibacteriaceae</taxon>
        <taxon>Tessaracoccus</taxon>
    </lineage>
</organism>
<protein>
    <submittedName>
        <fullName evidence="4">GNAT family N-acetyltransferase</fullName>
    </submittedName>
</protein>
<dbReference type="InterPro" id="IPR016181">
    <property type="entry name" value="Acyl_CoA_acyltransferase"/>
</dbReference>
<dbReference type="Proteomes" id="UP000317638">
    <property type="component" value="Unassembled WGS sequence"/>
</dbReference>
<name>A0A553K2Q5_9ACTN</name>
<evidence type="ECO:0000259" key="3">
    <source>
        <dbReference type="PROSITE" id="PS51186"/>
    </source>
</evidence>
<dbReference type="PROSITE" id="PS51186">
    <property type="entry name" value="GNAT"/>
    <property type="match status" value="1"/>
</dbReference>
<dbReference type="CDD" id="cd04301">
    <property type="entry name" value="NAT_SF"/>
    <property type="match status" value="1"/>
</dbReference>
<gene>
    <name evidence="4" type="ORF">FOJ82_07765</name>
</gene>
<dbReference type="PANTHER" id="PTHR43877">
    <property type="entry name" value="AMINOALKYLPHOSPHONATE N-ACETYLTRANSFERASE-RELATED-RELATED"/>
    <property type="match status" value="1"/>
</dbReference>
<keyword evidence="5" id="KW-1185">Reference proteome</keyword>
<dbReference type="InterPro" id="IPR050832">
    <property type="entry name" value="Bact_Acetyltransf"/>
</dbReference>
<dbReference type="OrthoDB" id="9799092at2"/>
<dbReference type="GO" id="GO:0016747">
    <property type="term" value="F:acyltransferase activity, transferring groups other than amino-acyl groups"/>
    <property type="evidence" value="ECO:0007669"/>
    <property type="project" value="InterPro"/>
</dbReference>
<evidence type="ECO:0000256" key="1">
    <source>
        <dbReference type="ARBA" id="ARBA00022679"/>
    </source>
</evidence>
<accession>A0A553K2Q5</accession>
<dbReference type="SUPFAM" id="SSF55729">
    <property type="entry name" value="Acyl-CoA N-acyltransferases (Nat)"/>
    <property type="match status" value="1"/>
</dbReference>
<feature type="domain" description="N-acetyltransferase" evidence="3">
    <location>
        <begin position="82"/>
        <end position="215"/>
    </location>
</feature>
<dbReference type="AlphaFoldDB" id="A0A553K2Q5"/>
<keyword evidence="2" id="KW-0012">Acyltransferase</keyword>
<sequence length="237" mass="25287">MIFFFSSASISGSSRSLHGAPVAGAVGALTGPWPIKRQPDNTITSTPAAPTGGRGGVTGLLGASVDFTTDPYPENSGAAMAIVVRRAEEADLPALREIQARPDLNLVDKHFQAQAAGHLLFAVAFDGDEPIGSALLDLDSEMAPELRNMYVVPGARRKGAGRALSRWIEDRARDAGHTAVYLAVDPNNEKAVPLYVSLEYHPTGEHQFVEAPDVPQVSDESEASQYYAIYKKSLTAR</sequence>
<dbReference type="EMBL" id="VKKG01000002">
    <property type="protein sequence ID" value="TRY18989.1"/>
    <property type="molecule type" value="Genomic_DNA"/>
</dbReference>